<dbReference type="InterPro" id="IPR004908">
    <property type="entry name" value="ATPase_V1-cplx_hsu"/>
</dbReference>
<dbReference type="InterPro" id="IPR055429">
    <property type="entry name" value="TRAPPC13_M"/>
</dbReference>
<evidence type="ECO:0000256" key="4">
    <source>
        <dbReference type="ARBA" id="ARBA00023065"/>
    </source>
</evidence>
<feature type="domain" description="ATPase V1 complex subunit H C-terminal" evidence="7">
    <location>
        <begin position="1021"/>
        <end position="1136"/>
    </location>
</feature>
<feature type="compositionally biased region" description="Low complexity" evidence="5">
    <location>
        <begin position="365"/>
        <end position="374"/>
    </location>
</feature>
<evidence type="ECO:0000256" key="2">
    <source>
        <dbReference type="ARBA" id="ARBA00022448"/>
    </source>
</evidence>
<evidence type="ECO:0000313" key="10">
    <source>
        <dbReference type="Proteomes" id="UP000383932"/>
    </source>
</evidence>
<evidence type="ECO:0000256" key="3">
    <source>
        <dbReference type="ARBA" id="ARBA00022781"/>
    </source>
</evidence>
<dbReference type="Pfam" id="PF06159">
    <property type="entry name" value="TRAPPC13_N"/>
    <property type="match status" value="1"/>
</dbReference>
<dbReference type="Gene3D" id="1.25.10.10">
    <property type="entry name" value="Leucine-rich Repeat Variant"/>
    <property type="match status" value="1"/>
</dbReference>
<name>A0A5N5QQY1_9AGAM</name>
<dbReference type="InterPro" id="IPR016024">
    <property type="entry name" value="ARM-type_fold"/>
</dbReference>
<dbReference type="PANTHER" id="PTHR10698">
    <property type="entry name" value="V-TYPE PROTON ATPASE SUBUNIT H"/>
    <property type="match status" value="1"/>
</dbReference>
<feature type="region of interest" description="Disordered" evidence="5">
    <location>
        <begin position="316"/>
        <end position="374"/>
    </location>
</feature>
<feature type="domain" description="Trafficking protein particle complex subunit 13 N-terminal" evidence="6">
    <location>
        <begin position="3"/>
        <end position="181"/>
    </location>
</feature>
<dbReference type="OrthoDB" id="10263554at2759"/>
<evidence type="ECO:0000259" key="8">
    <source>
        <dbReference type="Pfam" id="PF23647"/>
    </source>
</evidence>
<dbReference type="InterPro" id="IPR011989">
    <property type="entry name" value="ARM-like"/>
</dbReference>
<evidence type="ECO:0000256" key="1">
    <source>
        <dbReference type="ARBA" id="ARBA00008613"/>
    </source>
</evidence>
<dbReference type="GO" id="GO:0000221">
    <property type="term" value="C:vacuolar proton-transporting V-type ATPase, V1 domain"/>
    <property type="evidence" value="ECO:0007669"/>
    <property type="project" value="InterPro"/>
</dbReference>
<proteinExistence type="inferred from homology"/>
<dbReference type="InterPro" id="IPR038497">
    <property type="entry name" value="ATPase_V1-cplx_hsu_C_sf"/>
</dbReference>
<keyword evidence="4" id="KW-0406">Ion transport</keyword>
<dbReference type="Pfam" id="PF03224">
    <property type="entry name" value="V-ATPase_H_N"/>
    <property type="match status" value="1"/>
</dbReference>
<reference evidence="9 10" key="1">
    <citation type="journal article" date="2019" name="Fungal Biol. Biotechnol.">
        <title>Draft genome sequence of fastidious pathogen Ceratobasidium theobromae, which causes vascular-streak dieback in Theobroma cacao.</title>
        <authorList>
            <person name="Ali S.S."/>
            <person name="Asman A."/>
            <person name="Shao J."/>
            <person name="Firmansyah A.P."/>
            <person name="Susilo A.W."/>
            <person name="Rosmana A."/>
            <person name="McMahon P."/>
            <person name="Junaid M."/>
            <person name="Guest D."/>
            <person name="Kheng T.Y."/>
            <person name="Meinhardt L.W."/>
            <person name="Bailey B.A."/>
        </authorList>
    </citation>
    <scope>NUCLEOTIDE SEQUENCE [LARGE SCALE GENOMIC DNA]</scope>
    <source>
        <strain evidence="9 10">CT2</strain>
    </source>
</reference>
<evidence type="ECO:0000313" key="9">
    <source>
        <dbReference type="EMBL" id="KAB5593963.1"/>
    </source>
</evidence>
<sequence length="1138" mass="122769">MDHLLALKVMRLSRPSLAAHPQPFFSDSTVLAAHARASPLSLESPAPLPLAPSTLRDLGQSQVLLLPEAFGSISLGETFTSSLCVNNESSLEVLGGHLLVEMQTATTKVALGEIGGISSRLQPGKMFQLVVSHEIKELGQHVLACTVSYHVPPALRNSVAPPEDPSNPSLRTIRKFYKFIVSNPLSVRTKVHIPRSPTALLSRAERHKVFLEVHVQNLTPKPLYFERIQFECAEGWILNPSVSEHSKLLNDSLRPQDLRQYMYILSPTPAATPSFPIPYPPGTIIALGRLDMTWRSSFGEPGRLLTSMLSRKIPLPPAAPPAPAIPPHLQRQAPGRPSSPVPYKTRPPAPGRPQSPAMGRPMSPSLSGGSVSTGVGTGSVGIGVTGVNIGPKEVEVDLVVNEIPGTAYLDKPFKIKCSVGVMAPLPLPSQATGTPTQKTLPLESSDAPALIDSAAPNSESTDTQPKRARLIRLALQHTHHLSLRPSAPTKIQTMAPEVASPRALLSALSSPGTPRGGMSVNPELRDLGNILQGELTTGSTPGGKAGFPPPYSPNAPAESPAFLGASTQILPPILLDKPAKFPTEGSLVALSKSKEGRGEGWVDVNLEYVCLSGKKGGGMVRIGGVKVYLVEDREVDLPFNLEADRWEGGSNTVLAEWDIVGEARLIRGASVELDKRRDDRTPERDLFGPVTTALKRLAFTSHHVDSTRVQPILGRAGGEDPSKEFIVGGQITTAELTQLKKIDKQGPAKVNSIIMGEGPQYALLFMSLLKKLARTEPTQAVLVMIGDALVDHEERAALFVRAGNEDPELPFGPLIKGLDSDDEFVRLKSAQILTALLTLPPQSSAPAPAHVLTPLLHKLSVNIFSSSPNAQDVALQCLAGLLSLRAARALTWQARECANGLVKILKGPPIPGPQTAYLAGYSMWLLSFDKQVAEGINSEFDIVPILVGIAQGAGKEKVIRVIISTLKNLATSAPAANLPSMLVAKLLPFCKNLATRKWSDEEILEDVTFLKDLLQQNFESLTTYDEYTSELASGHLSWSPVHESETFWKENAARLDEKDFAQLKRLVELLKTSQDKTVLAVAAHDLGQYVKYHDRGKKTVTELGGKARVMELLSHSDADVRYRALISVQRLVSTPWVT</sequence>
<dbReference type="Gene3D" id="1.25.40.150">
    <property type="entry name" value="V-type ATPase, subunit H, C-terminal domain"/>
    <property type="match status" value="1"/>
</dbReference>
<feature type="compositionally biased region" description="Pro residues" evidence="5">
    <location>
        <begin position="337"/>
        <end position="353"/>
    </location>
</feature>
<gene>
    <name evidence="9" type="ORF">CTheo_2564</name>
</gene>
<evidence type="ECO:0000256" key="5">
    <source>
        <dbReference type="SAM" id="MobiDB-lite"/>
    </source>
</evidence>
<comment type="caution">
    <text evidence="9">The sequence shown here is derived from an EMBL/GenBank/DDBJ whole genome shotgun (WGS) entry which is preliminary data.</text>
</comment>
<keyword evidence="2" id="KW-0813">Transport</keyword>
<feature type="domain" description="Trafficking protein particle complex subunit 13 middle" evidence="8">
    <location>
        <begin position="185"/>
        <end position="314"/>
    </location>
</feature>
<dbReference type="AlphaFoldDB" id="A0A5N5QQY1"/>
<dbReference type="Proteomes" id="UP000383932">
    <property type="component" value="Unassembled WGS sequence"/>
</dbReference>
<dbReference type="PANTHER" id="PTHR10698:SF0">
    <property type="entry name" value="V-TYPE PROTON ATPASE SUBUNIT H"/>
    <property type="match status" value="1"/>
</dbReference>
<dbReference type="Pfam" id="PF11698">
    <property type="entry name" value="V-ATPase_H_C"/>
    <property type="match status" value="1"/>
</dbReference>
<keyword evidence="10" id="KW-1185">Reference proteome</keyword>
<organism evidence="9 10">
    <name type="scientific">Ceratobasidium theobromae</name>
    <dbReference type="NCBI Taxonomy" id="1582974"/>
    <lineage>
        <taxon>Eukaryota</taxon>
        <taxon>Fungi</taxon>
        <taxon>Dikarya</taxon>
        <taxon>Basidiomycota</taxon>
        <taxon>Agaricomycotina</taxon>
        <taxon>Agaricomycetes</taxon>
        <taxon>Cantharellales</taxon>
        <taxon>Ceratobasidiaceae</taxon>
        <taxon>Ceratobasidium</taxon>
    </lineage>
</organism>
<comment type="similarity">
    <text evidence="1">Belongs to the V-ATPase H subunit family.</text>
</comment>
<dbReference type="EMBL" id="SSOP01000027">
    <property type="protein sequence ID" value="KAB5593963.1"/>
    <property type="molecule type" value="Genomic_DNA"/>
</dbReference>
<dbReference type="GO" id="GO:0000329">
    <property type="term" value="C:fungal-type vacuole membrane"/>
    <property type="evidence" value="ECO:0007669"/>
    <property type="project" value="TreeGrafter"/>
</dbReference>
<protein>
    <submittedName>
        <fullName evidence="9">Uncharacterized protein</fullName>
    </submittedName>
</protein>
<evidence type="ECO:0000259" key="6">
    <source>
        <dbReference type="Pfam" id="PF06159"/>
    </source>
</evidence>
<accession>A0A5N5QQY1</accession>
<feature type="compositionally biased region" description="Pro residues" evidence="5">
    <location>
        <begin position="316"/>
        <end position="326"/>
    </location>
</feature>
<dbReference type="SUPFAM" id="SSF48371">
    <property type="entry name" value="ARM repeat"/>
    <property type="match status" value="1"/>
</dbReference>
<keyword evidence="3" id="KW-0375">Hydrogen ion transport</keyword>
<dbReference type="InterPro" id="IPR011987">
    <property type="entry name" value="ATPase_V1-cplx_hsu_C"/>
</dbReference>
<evidence type="ECO:0000259" key="7">
    <source>
        <dbReference type="Pfam" id="PF11698"/>
    </source>
</evidence>
<dbReference type="InterPro" id="IPR055427">
    <property type="entry name" value="TRAPPC13_N"/>
</dbReference>
<dbReference type="Pfam" id="PF23647">
    <property type="entry name" value="TRAPPC13_M"/>
    <property type="match status" value="1"/>
</dbReference>
<dbReference type="GO" id="GO:0046961">
    <property type="term" value="F:proton-transporting ATPase activity, rotational mechanism"/>
    <property type="evidence" value="ECO:0007669"/>
    <property type="project" value="InterPro"/>
</dbReference>